<dbReference type="AlphaFoldDB" id="A0A1I8IW25"/>
<protein>
    <submittedName>
        <fullName evidence="3">DUF768 domain-containing protein</fullName>
    </submittedName>
</protein>
<evidence type="ECO:0000313" key="2">
    <source>
        <dbReference type="Proteomes" id="UP000095280"/>
    </source>
</evidence>
<feature type="compositionally biased region" description="Low complexity" evidence="1">
    <location>
        <begin position="80"/>
        <end position="89"/>
    </location>
</feature>
<dbReference type="WBParaSite" id="maker-uti_cns_0017696-snap-gene-0.2-mRNA-1">
    <property type="protein sequence ID" value="maker-uti_cns_0017696-snap-gene-0.2-mRNA-1"/>
    <property type="gene ID" value="maker-uti_cns_0017696-snap-gene-0.2"/>
</dbReference>
<accession>A0A1I8IW25</accession>
<proteinExistence type="predicted"/>
<dbReference type="Proteomes" id="UP000095280">
    <property type="component" value="Unplaced"/>
</dbReference>
<organism evidence="2 3">
    <name type="scientific">Macrostomum lignano</name>
    <dbReference type="NCBI Taxonomy" id="282301"/>
    <lineage>
        <taxon>Eukaryota</taxon>
        <taxon>Metazoa</taxon>
        <taxon>Spiralia</taxon>
        <taxon>Lophotrochozoa</taxon>
        <taxon>Platyhelminthes</taxon>
        <taxon>Rhabditophora</taxon>
        <taxon>Macrostomorpha</taxon>
        <taxon>Macrostomida</taxon>
        <taxon>Macrostomidae</taxon>
        <taxon>Macrostomum</taxon>
    </lineage>
</organism>
<feature type="region of interest" description="Disordered" evidence="1">
    <location>
        <begin position="1"/>
        <end position="53"/>
    </location>
</feature>
<reference evidence="3" key="1">
    <citation type="submission" date="2016-11" db="UniProtKB">
        <authorList>
            <consortium name="WormBaseParasite"/>
        </authorList>
    </citation>
    <scope>IDENTIFICATION</scope>
</reference>
<name>A0A1I8IW25_9PLAT</name>
<evidence type="ECO:0000313" key="3">
    <source>
        <dbReference type="WBParaSite" id="maker-uti_cns_0017696-snap-gene-0.2-mRNA-1"/>
    </source>
</evidence>
<sequence length="146" mass="15202">MPNNFLLTSQPPPLRLTKMSDTGVKLEPPSGGRAPADSRAPGRHAEVPAGRARMPAFCSATPTATPSKVWSACSASRRRSSALPIAPASARRRARGRPQLPDGDASRLLAMAEAAQNLRGIGCRAPDTGEDALALAINAEQPADEA</sequence>
<evidence type="ECO:0000256" key="1">
    <source>
        <dbReference type="SAM" id="MobiDB-lite"/>
    </source>
</evidence>
<feature type="region of interest" description="Disordered" evidence="1">
    <location>
        <begin position="80"/>
        <end position="105"/>
    </location>
</feature>
<keyword evidence="2" id="KW-1185">Reference proteome</keyword>